<proteinExistence type="predicted"/>
<reference evidence="2 3" key="1">
    <citation type="submission" date="2024-03" db="EMBL/GenBank/DDBJ databases">
        <title>Draft genome sequence of Pseudonocardia sp. DW16-2.</title>
        <authorList>
            <person name="Duangmal K."/>
        </authorList>
    </citation>
    <scope>NUCLEOTIDE SEQUENCE [LARGE SCALE GENOMIC DNA]</scope>
    <source>
        <strain evidence="2 3">DW16-2</strain>
    </source>
</reference>
<dbReference type="EMBL" id="JBBJUP010000001">
    <property type="protein sequence ID" value="MEJ8277591.1"/>
    <property type="molecule type" value="Genomic_DNA"/>
</dbReference>
<keyword evidence="3" id="KW-1185">Reference proteome</keyword>
<evidence type="ECO:0000313" key="2">
    <source>
        <dbReference type="EMBL" id="MEJ8277591.1"/>
    </source>
</evidence>
<name>A0ABU8T0U8_9PSEU</name>
<sequence length="125" mass="13174">MRRPASTRTLLGWVAVALAGVWIAGTVVLIAGTGEQGAADRAQLFSRAQAALDTGDGARLHELLLDAPDRGFAVDYAERLRAAGSPALLPAGQDRAEVRSGPLLVTLSVTEERGRWYLSLLPPGD</sequence>
<evidence type="ECO:0000313" key="3">
    <source>
        <dbReference type="Proteomes" id="UP001364211"/>
    </source>
</evidence>
<keyword evidence="1" id="KW-0812">Transmembrane</keyword>
<dbReference type="RefSeq" id="WP_340285656.1">
    <property type="nucleotide sequence ID" value="NZ_JBBJUP010000001.1"/>
</dbReference>
<keyword evidence="1" id="KW-0472">Membrane</keyword>
<gene>
    <name evidence="2" type="ORF">WJX68_01495</name>
</gene>
<organism evidence="2 3">
    <name type="scientific">Pseudonocardia spirodelae</name>
    <dbReference type="NCBI Taxonomy" id="3133431"/>
    <lineage>
        <taxon>Bacteria</taxon>
        <taxon>Bacillati</taxon>
        <taxon>Actinomycetota</taxon>
        <taxon>Actinomycetes</taxon>
        <taxon>Pseudonocardiales</taxon>
        <taxon>Pseudonocardiaceae</taxon>
        <taxon>Pseudonocardia</taxon>
    </lineage>
</organism>
<dbReference type="Proteomes" id="UP001364211">
    <property type="component" value="Unassembled WGS sequence"/>
</dbReference>
<comment type="caution">
    <text evidence="2">The sequence shown here is derived from an EMBL/GenBank/DDBJ whole genome shotgun (WGS) entry which is preliminary data.</text>
</comment>
<keyword evidence="1" id="KW-1133">Transmembrane helix</keyword>
<evidence type="ECO:0008006" key="4">
    <source>
        <dbReference type="Google" id="ProtNLM"/>
    </source>
</evidence>
<accession>A0ABU8T0U8</accession>
<feature type="transmembrane region" description="Helical" evidence="1">
    <location>
        <begin position="12"/>
        <end position="32"/>
    </location>
</feature>
<protein>
    <recommendedName>
        <fullName evidence="4">Two-component sensor histidine kinase</fullName>
    </recommendedName>
</protein>
<evidence type="ECO:0000256" key="1">
    <source>
        <dbReference type="SAM" id="Phobius"/>
    </source>
</evidence>